<organism evidence="2 3">
    <name type="scientific">Pseudonocardia eucalypti</name>
    <dbReference type="NCBI Taxonomy" id="648755"/>
    <lineage>
        <taxon>Bacteria</taxon>
        <taxon>Bacillati</taxon>
        <taxon>Actinomycetota</taxon>
        <taxon>Actinomycetes</taxon>
        <taxon>Pseudonocardiales</taxon>
        <taxon>Pseudonocardiaceae</taxon>
        <taxon>Pseudonocardia</taxon>
    </lineage>
</organism>
<name>A0ABP9R6Z1_9PSEU</name>
<protein>
    <submittedName>
        <fullName evidence="2">Uncharacterized protein</fullName>
    </submittedName>
</protein>
<evidence type="ECO:0000313" key="3">
    <source>
        <dbReference type="Proteomes" id="UP001428817"/>
    </source>
</evidence>
<accession>A0ABP9R6Z1</accession>
<evidence type="ECO:0000313" key="2">
    <source>
        <dbReference type="EMBL" id="GAA5171918.1"/>
    </source>
</evidence>
<reference evidence="3" key="1">
    <citation type="journal article" date="2019" name="Int. J. Syst. Evol. Microbiol.">
        <title>The Global Catalogue of Microorganisms (GCM) 10K type strain sequencing project: providing services to taxonomists for standard genome sequencing and annotation.</title>
        <authorList>
            <consortium name="The Broad Institute Genomics Platform"/>
            <consortium name="The Broad Institute Genome Sequencing Center for Infectious Disease"/>
            <person name="Wu L."/>
            <person name="Ma J."/>
        </authorList>
    </citation>
    <scope>NUCLEOTIDE SEQUENCE [LARGE SCALE GENOMIC DNA]</scope>
    <source>
        <strain evidence="3">JCM 18303</strain>
    </source>
</reference>
<evidence type="ECO:0000256" key="1">
    <source>
        <dbReference type="SAM" id="MobiDB-lite"/>
    </source>
</evidence>
<proteinExistence type="predicted"/>
<dbReference type="EMBL" id="BAABJP010000051">
    <property type="protein sequence ID" value="GAA5171918.1"/>
    <property type="molecule type" value="Genomic_DNA"/>
</dbReference>
<keyword evidence="3" id="KW-1185">Reference proteome</keyword>
<dbReference type="Proteomes" id="UP001428817">
    <property type="component" value="Unassembled WGS sequence"/>
</dbReference>
<gene>
    <name evidence="2" type="ORF">GCM10023321_71060</name>
</gene>
<feature type="region of interest" description="Disordered" evidence="1">
    <location>
        <begin position="1"/>
        <end position="26"/>
    </location>
</feature>
<comment type="caution">
    <text evidence="2">The sequence shown here is derived from an EMBL/GenBank/DDBJ whole genome shotgun (WGS) entry which is preliminary data.</text>
</comment>
<sequence length="59" mass="5932">MPPVNRQGTGGGIGEDPYSGPDLATPAATVPYGRVAAGGERTAVTGQLQPEVEPQPSQT</sequence>